<dbReference type="SMART" id="SM00827">
    <property type="entry name" value="PKS_AT"/>
    <property type="match status" value="1"/>
</dbReference>
<evidence type="ECO:0000313" key="2">
    <source>
        <dbReference type="EMBL" id="CAE0189551.1"/>
    </source>
</evidence>
<accession>A0A7S3FN80</accession>
<organism evidence="2">
    <name type="scientific">Chloropicon roscoffensis</name>
    <dbReference type="NCBI Taxonomy" id="1461544"/>
    <lineage>
        <taxon>Eukaryota</taxon>
        <taxon>Viridiplantae</taxon>
        <taxon>Chlorophyta</taxon>
        <taxon>Chloropicophyceae</taxon>
        <taxon>Chloropicales</taxon>
        <taxon>Chloropicaceae</taxon>
        <taxon>Chloropicon</taxon>
    </lineage>
</organism>
<gene>
    <name evidence="2" type="ORF">CROS1456_LOCUS2640</name>
</gene>
<dbReference type="InterPro" id="IPR001227">
    <property type="entry name" value="Ac_transferase_dom_sf"/>
</dbReference>
<dbReference type="InterPro" id="IPR052760">
    <property type="entry name" value="Mitochondrial_malonyltrans"/>
</dbReference>
<dbReference type="Pfam" id="PF00698">
    <property type="entry name" value="Acyl_transf_1"/>
    <property type="match status" value="1"/>
</dbReference>
<dbReference type="EMBL" id="HBHZ01003423">
    <property type="protein sequence ID" value="CAE0189551.1"/>
    <property type="molecule type" value="Transcribed_RNA"/>
</dbReference>
<proteinExistence type="predicted"/>
<sequence>MALMASSFSSRKMSLNRCFALRQIRASRAACTSRNAVATPTLPPSAGLRTRWLSRDLCSTRAVAGAVEVPTSSTDGSFAEVKPSVAFFFPGQGAQSVGMCAEVCDRNAAAKKLFDRASEVLGYDLLDVCVNGPAEKLNSTVVSQPAIFVASMAAVEDLRSQEGGHEVIDSANVAAGLSLGEYTALCFAGAMSFEDGLKIVKARGEAMQAAADSKPTAMCSVIGLKADKVEELCQAATEAAGEGESVQIANFLCNGNYAVSGTVKAIEELEARAKPDFKARMTVRLAVAGAFHTKYMDSAVGKLQEVLSQAEIKAPRIPVFSNVDAKPHSDPEVIKSILAMQVTSPVQWETTLGGLLEGGLETSYELGPGKVVAGIMKRIDRKHAVNNVTV</sequence>
<dbReference type="AlphaFoldDB" id="A0A7S3FN80"/>
<dbReference type="InterPro" id="IPR004410">
    <property type="entry name" value="Malonyl_CoA-ACP_transAc_FabD"/>
</dbReference>
<dbReference type="PANTHER" id="PTHR47170:SF2">
    <property type="entry name" value="MALONYL-COA:ACP TRANSACYLASE (MAT) DOMAIN-CONTAINING PROTEIN"/>
    <property type="match status" value="1"/>
</dbReference>
<dbReference type="InterPro" id="IPR016035">
    <property type="entry name" value="Acyl_Trfase/lysoPLipase"/>
</dbReference>
<reference evidence="2" key="1">
    <citation type="submission" date="2021-01" db="EMBL/GenBank/DDBJ databases">
        <authorList>
            <person name="Corre E."/>
            <person name="Pelletier E."/>
            <person name="Niang G."/>
            <person name="Scheremetjew M."/>
            <person name="Finn R."/>
            <person name="Kale V."/>
            <person name="Holt S."/>
            <person name="Cochrane G."/>
            <person name="Meng A."/>
            <person name="Brown T."/>
            <person name="Cohen L."/>
        </authorList>
    </citation>
    <scope>NUCLEOTIDE SEQUENCE</scope>
    <source>
        <strain evidence="2">RCC1871</strain>
    </source>
</reference>
<feature type="domain" description="Malonyl-CoA:ACP transacylase (MAT)" evidence="1">
    <location>
        <begin position="88"/>
        <end position="388"/>
    </location>
</feature>
<dbReference type="InterPro" id="IPR016036">
    <property type="entry name" value="Malonyl_transacylase_ACP-bd"/>
</dbReference>
<dbReference type="Gene3D" id="3.40.366.10">
    <property type="entry name" value="Malonyl-Coenzyme A Acyl Carrier Protein, domain 2"/>
    <property type="match status" value="1"/>
</dbReference>
<dbReference type="SUPFAM" id="SSF52151">
    <property type="entry name" value="FabD/lysophospholipase-like"/>
    <property type="match status" value="1"/>
</dbReference>
<protein>
    <recommendedName>
        <fullName evidence="1">Malonyl-CoA:ACP transacylase (MAT) domain-containing protein</fullName>
    </recommendedName>
</protein>
<name>A0A7S3FN80_9CHLO</name>
<dbReference type="NCBIfam" id="TIGR00128">
    <property type="entry name" value="fabD"/>
    <property type="match status" value="1"/>
</dbReference>
<dbReference type="SUPFAM" id="SSF55048">
    <property type="entry name" value="Probable ACP-binding domain of malonyl-CoA ACP transacylase"/>
    <property type="match status" value="1"/>
</dbReference>
<dbReference type="GO" id="GO:0004314">
    <property type="term" value="F:[acyl-carrier-protein] S-malonyltransferase activity"/>
    <property type="evidence" value="ECO:0007669"/>
    <property type="project" value="InterPro"/>
</dbReference>
<evidence type="ECO:0000259" key="1">
    <source>
        <dbReference type="SMART" id="SM00827"/>
    </source>
</evidence>
<dbReference type="Gene3D" id="3.30.70.250">
    <property type="entry name" value="Malonyl-CoA ACP transacylase, ACP-binding"/>
    <property type="match status" value="1"/>
</dbReference>
<dbReference type="InterPro" id="IPR014043">
    <property type="entry name" value="Acyl_transferase_dom"/>
</dbReference>
<dbReference type="PANTHER" id="PTHR47170">
    <property type="entry name" value="MALONYL-COA ACP TRANSACYLASE, ACP-BINDING"/>
    <property type="match status" value="1"/>
</dbReference>